<evidence type="ECO:0000259" key="4">
    <source>
        <dbReference type="PROSITE" id="PS50977"/>
    </source>
</evidence>
<dbReference type="InterPro" id="IPR009057">
    <property type="entry name" value="Homeodomain-like_sf"/>
</dbReference>
<feature type="transmembrane region" description="Helical" evidence="3">
    <location>
        <begin position="53"/>
        <end position="73"/>
    </location>
</feature>
<keyword evidence="1 2" id="KW-0238">DNA-binding</keyword>
<dbReference type="InterPro" id="IPR050109">
    <property type="entry name" value="HTH-type_TetR-like_transc_reg"/>
</dbReference>
<dbReference type="RefSeq" id="WP_398284325.1">
    <property type="nucleotide sequence ID" value="NZ_JBITLV010000009.1"/>
</dbReference>
<keyword evidence="3" id="KW-0472">Membrane</keyword>
<evidence type="ECO:0000313" key="6">
    <source>
        <dbReference type="Proteomes" id="UP001612915"/>
    </source>
</evidence>
<dbReference type="Proteomes" id="UP001612915">
    <property type="component" value="Unassembled WGS sequence"/>
</dbReference>
<reference evidence="5 6" key="1">
    <citation type="submission" date="2024-10" db="EMBL/GenBank/DDBJ databases">
        <title>The Natural Products Discovery Center: Release of the First 8490 Sequenced Strains for Exploring Actinobacteria Biosynthetic Diversity.</title>
        <authorList>
            <person name="Kalkreuter E."/>
            <person name="Kautsar S.A."/>
            <person name="Yang D."/>
            <person name="Bader C.D."/>
            <person name="Teijaro C.N."/>
            <person name="Fluegel L."/>
            <person name="Davis C.M."/>
            <person name="Simpson J.R."/>
            <person name="Lauterbach L."/>
            <person name="Steele A.D."/>
            <person name="Gui C."/>
            <person name="Meng S."/>
            <person name="Li G."/>
            <person name="Viehrig K."/>
            <person name="Ye F."/>
            <person name="Su P."/>
            <person name="Kiefer A.F."/>
            <person name="Nichols A."/>
            <person name="Cepeda A.J."/>
            <person name="Yan W."/>
            <person name="Fan B."/>
            <person name="Jiang Y."/>
            <person name="Adhikari A."/>
            <person name="Zheng C.-J."/>
            <person name="Schuster L."/>
            <person name="Cowan T.M."/>
            <person name="Smanski M.J."/>
            <person name="Chevrette M.G."/>
            <person name="De Carvalho L.P.S."/>
            <person name="Shen B."/>
        </authorList>
    </citation>
    <scope>NUCLEOTIDE SEQUENCE [LARGE SCALE GENOMIC DNA]</scope>
    <source>
        <strain evidence="5 6">NPDC049639</strain>
    </source>
</reference>
<keyword evidence="3" id="KW-0812">Transmembrane</keyword>
<dbReference type="SUPFAM" id="SSF48498">
    <property type="entry name" value="Tetracyclin repressor-like, C-terminal domain"/>
    <property type="match status" value="1"/>
</dbReference>
<feature type="domain" description="HTH tetR-type" evidence="4">
    <location>
        <begin position="15"/>
        <end position="75"/>
    </location>
</feature>
<organism evidence="5 6">
    <name type="scientific">Spongisporangium articulatum</name>
    <dbReference type="NCBI Taxonomy" id="3362603"/>
    <lineage>
        <taxon>Bacteria</taxon>
        <taxon>Bacillati</taxon>
        <taxon>Actinomycetota</taxon>
        <taxon>Actinomycetes</taxon>
        <taxon>Kineosporiales</taxon>
        <taxon>Kineosporiaceae</taxon>
        <taxon>Spongisporangium</taxon>
    </lineage>
</organism>
<evidence type="ECO:0000256" key="3">
    <source>
        <dbReference type="SAM" id="Phobius"/>
    </source>
</evidence>
<keyword evidence="6" id="KW-1185">Reference proteome</keyword>
<accession>A0ABW8ATK5</accession>
<dbReference type="InterPro" id="IPR001647">
    <property type="entry name" value="HTH_TetR"/>
</dbReference>
<sequence>MRLEQLDRRRPGQGDRRREALLQAMDELLREKDFPEIAVGEVTQRAGVTRSAFYFYFESTAACVAALGAAIYVDAIAATGHLSDHTLPPARRLTMLMDELLASIVEHHYLYRATLEAARRSPAIRELWDGYLESFVTPVAAFVRAERRAGAAPAGPDATLLARLLLDLSDRALESVDAGDPAGTRRTADALATVWLRTVYGTTDQIRRRPPTA</sequence>
<evidence type="ECO:0000256" key="1">
    <source>
        <dbReference type="ARBA" id="ARBA00023125"/>
    </source>
</evidence>
<dbReference type="Pfam" id="PF00440">
    <property type="entry name" value="TetR_N"/>
    <property type="match status" value="1"/>
</dbReference>
<dbReference type="PROSITE" id="PS50977">
    <property type="entry name" value="HTH_TETR_2"/>
    <property type="match status" value="1"/>
</dbReference>
<dbReference type="InterPro" id="IPR049397">
    <property type="entry name" value="EthR_C"/>
</dbReference>
<proteinExistence type="predicted"/>
<evidence type="ECO:0000313" key="5">
    <source>
        <dbReference type="EMBL" id="MFI7589721.1"/>
    </source>
</evidence>
<dbReference type="PANTHER" id="PTHR30055">
    <property type="entry name" value="HTH-TYPE TRANSCRIPTIONAL REGULATOR RUTR"/>
    <property type="match status" value="1"/>
</dbReference>
<gene>
    <name evidence="5" type="ORF">ACIB24_21850</name>
</gene>
<dbReference type="Gene3D" id="1.10.10.60">
    <property type="entry name" value="Homeodomain-like"/>
    <property type="match status" value="1"/>
</dbReference>
<dbReference type="PRINTS" id="PR00455">
    <property type="entry name" value="HTHTETR"/>
</dbReference>
<feature type="DNA-binding region" description="H-T-H motif" evidence="2">
    <location>
        <begin position="38"/>
        <end position="57"/>
    </location>
</feature>
<protein>
    <submittedName>
        <fullName evidence="5">TetR/AcrR family transcriptional regulator</fullName>
    </submittedName>
</protein>
<dbReference type="EMBL" id="JBITLV010000009">
    <property type="protein sequence ID" value="MFI7589721.1"/>
    <property type="molecule type" value="Genomic_DNA"/>
</dbReference>
<dbReference type="InterPro" id="IPR036271">
    <property type="entry name" value="Tet_transcr_reg_TetR-rel_C_sf"/>
</dbReference>
<dbReference type="Gene3D" id="1.10.357.10">
    <property type="entry name" value="Tetracycline Repressor, domain 2"/>
    <property type="match status" value="1"/>
</dbReference>
<keyword evidence="3" id="KW-1133">Transmembrane helix</keyword>
<dbReference type="SUPFAM" id="SSF46689">
    <property type="entry name" value="Homeodomain-like"/>
    <property type="match status" value="1"/>
</dbReference>
<evidence type="ECO:0000256" key="2">
    <source>
        <dbReference type="PROSITE-ProRule" id="PRU00335"/>
    </source>
</evidence>
<name>A0ABW8ATK5_9ACTN</name>
<comment type="caution">
    <text evidence="5">The sequence shown here is derived from an EMBL/GenBank/DDBJ whole genome shotgun (WGS) entry which is preliminary data.</text>
</comment>
<dbReference type="Pfam" id="PF21313">
    <property type="entry name" value="EthR_C"/>
    <property type="match status" value="1"/>
</dbReference>
<dbReference type="PANTHER" id="PTHR30055:SF184">
    <property type="entry name" value="HTH-TYPE TRANSCRIPTIONAL REGULATOR ETHR"/>
    <property type="match status" value="1"/>
</dbReference>